<dbReference type="EMBL" id="FQUU01000005">
    <property type="protein sequence ID" value="SHF01345.1"/>
    <property type="molecule type" value="Genomic_DNA"/>
</dbReference>
<protein>
    <submittedName>
        <fullName evidence="1">Uncharacterized protein</fullName>
    </submittedName>
</protein>
<keyword evidence="2" id="KW-1185">Reference proteome</keyword>
<evidence type="ECO:0000313" key="1">
    <source>
        <dbReference type="EMBL" id="SHF01345.1"/>
    </source>
</evidence>
<organism evidence="1 2">
    <name type="scientific">Flavisolibacter ginsengisoli DSM 18119</name>
    <dbReference type="NCBI Taxonomy" id="1121884"/>
    <lineage>
        <taxon>Bacteria</taxon>
        <taxon>Pseudomonadati</taxon>
        <taxon>Bacteroidota</taxon>
        <taxon>Chitinophagia</taxon>
        <taxon>Chitinophagales</taxon>
        <taxon>Chitinophagaceae</taxon>
        <taxon>Flavisolibacter</taxon>
    </lineage>
</organism>
<gene>
    <name evidence="1" type="ORF">SAMN02745131_01616</name>
</gene>
<name>A0A1M4Y6L1_9BACT</name>
<dbReference type="Proteomes" id="UP000184048">
    <property type="component" value="Unassembled WGS sequence"/>
</dbReference>
<dbReference type="STRING" id="1121884.SAMN02745131_01616"/>
<dbReference type="AlphaFoldDB" id="A0A1M4Y6L1"/>
<sequence length="49" mass="4988">MSPAGEIEKACFCCGDSSGKKVHFKDALSGKFPGSPQTQCLAGKTPGGQ</sequence>
<reference evidence="1 2" key="1">
    <citation type="submission" date="2016-11" db="EMBL/GenBank/DDBJ databases">
        <authorList>
            <person name="Jaros S."/>
            <person name="Januszkiewicz K."/>
            <person name="Wedrychowicz H."/>
        </authorList>
    </citation>
    <scope>NUCLEOTIDE SEQUENCE [LARGE SCALE GENOMIC DNA]</scope>
    <source>
        <strain evidence="1 2">DSM 18119</strain>
    </source>
</reference>
<evidence type="ECO:0000313" key="2">
    <source>
        <dbReference type="Proteomes" id="UP000184048"/>
    </source>
</evidence>
<accession>A0A1M4Y6L1</accession>
<proteinExistence type="predicted"/>